<dbReference type="AlphaFoldDB" id="G1QF22"/>
<dbReference type="GeneTree" id="ENSGT00940000159987"/>
<dbReference type="Gene3D" id="2.60.40.10">
    <property type="entry name" value="Immunoglobulins"/>
    <property type="match status" value="1"/>
</dbReference>
<reference evidence="1 2" key="1">
    <citation type="journal article" date="2011" name="Nature">
        <title>A high-resolution map of human evolutionary constraint using 29 mammals.</title>
        <authorList>
            <person name="Lindblad-Toh K."/>
            <person name="Garber M."/>
            <person name="Zuk O."/>
            <person name="Lin M.F."/>
            <person name="Parker B.J."/>
            <person name="Washietl S."/>
            <person name="Kheradpour P."/>
            <person name="Ernst J."/>
            <person name="Jordan G."/>
            <person name="Mauceli E."/>
            <person name="Ward L.D."/>
            <person name="Lowe C.B."/>
            <person name="Holloway A.K."/>
            <person name="Clamp M."/>
            <person name="Gnerre S."/>
            <person name="Alfoldi J."/>
            <person name="Beal K."/>
            <person name="Chang J."/>
            <person name="Clawson H."/>
            <person name="Cuff J."/>
            <person name="Di Palma F."/>
            <person name="Fitzgerald S."/>
            <person name="Flicek P."/>
            <person name="Guttman M."/>
            <person name="Hubisz M.J."/>
            <person name="Jaffe D.B."/>
            <person name="Jungreis I."/>
            <person name="Kent W.J."/>
            <person name="Kostka D."/>
            <person name="Lara M."/>
            <person name="Martins A.L."/>
            <person name="Massingham T."/>
            <person name="Moltke I."/>
            <person name="Raney B.J."/>
            <person name="Rasmussen M.D."/>
            <person name="Robinson J."/>
            <person name="Stark A."/>
            <person name="Vilella A.J."/>
            <person name="Wen J."/>
            <person name="Xie X."/>
            <person name="Zody M.C."/>
            <person name="Baldwin J."/>
            <person name="Bloom T."/>
            <person name="Chin C.W."/>
            <person name="Heiman D."/>
            <person name="Nicol R."/>
            <person name="Nusbaum C."/>
            <person name="Young S."/>
            <person name="Wilkinson J."/>
            <person name="Worley K.C."/>
            <person name="Kovar C.L."/>
            <person name="Muzny D.M."/>
            <person name="Gibbs R.A."/>
            <person name="Cree A."/>
            <person name="Dihn H.H."/>
            <person name="Fowler G."/>
            <person name="Jhangiani S."/>
            <person name="Joshi V."/>
            <person name="Lee S."/>
            <person name="Lewis L.R."/>
            <person name="Nazareth L.V."/>
            <person name="Okwuonu G."/>
            <person name="Santibanez J."/>
            <person name="Warren W.C."/>
            <person name="Mardis E.R."/>
            <person name="Weinstock G.M."/>
            <person name="Wilson R.K."/>
            <person name="Delehaunty K."/>
            <person name="Dooling D."/>
            <person name="Fronik C."/>
            <person name="Fulton L."/>
            <person name="Fulton B."/>
            <person name="Graves T."/>
            <person name="Minx P."/>
            <person name="Sodergren E."/>
            <person name="Birney E."/>
            <person name="Margulies E.H."/>
            <person name="Herrero J."/>
            <person name="Green E.D."/>
            <person name="Haussler D."/>
            <person name="Siepel A."/>
            <person name="Goldman N."/>
            <person name="Pollard K.S."/>
            <person name="Pedersen J.S."/>
            <person name="Lander E.S."/>
            <person name="Kellis M."/>
        </authorList>
    </citation>
    <scope>NUCLEOTIDE SEQUENCE [LARGE SCALE GENOMIC DNA]</scope>
</reference>
<name>G1QF22_MYOLU</name>
<dbReference type="InterPro" id="IPR036116">
    <property type="entry name" value="FN3_sf"/>
</dbReference>
<dbReference type="InterPro" id="IPR003961">
    <property type="entry name" value="FN3_dom"/>
</dbReference>
<sequence length="56" mass="6448">QPDPPTGLNWTLLNTSLTGIHADIQVRWEPPSNADVQKGWIVLEYELQYKEINETQ</sequence>
<organism evidence="1 2">
    <name type="scientific">Myotis lucifugus</name>
    <name type="common">Little brown bat</name>
    <dbReference type="NCBI Taxonomy" id="59463"/>
    <lineage>
        <taxon>Eukaryota</taxon>
        <taxon>Metazoa</taxon>
        <taxon>Chordata</taxon>
        <taxon>Craniata</taxon>
        <taxon>Vertebrata</taxon>
        <taxon>Euteleostomi</taxon>
        <taxon>Mammalia</taxon>
        <taxon>Eutheria</taxon>
        <taxon>Laurasiatheria</taxon>
        <taxon>Chiroptera</taxon>
        <taxon>Yangochiroptera</taxon>
        <taxon>Vespertilionidae</taxon>
        <taxon>Myotis</taxon>
    </lineage>
</organism>
<protein>
    <recommendedName>
        <fullName evidence="3">Growth hormone receptor</fullName>
    </recommendedName>
</protein>
<evidence type="ECO:0000313" key="1">
    <source>
        <dbReference type="Ensembl" id="ENSMLUP00000022305.1"/>
    </source>
</evidence>
<dbReference type="Ensembl" id="ENSMLUT00000024029.1">
    <property type="protein sequence ID" value="ENSMLUP00000022305.1"/>
    <property type="gene ID" value="ENSMLUG00000023418.1"/>
</dbReference>
<dbReference type="HOGENOM" id="CLU_3019636_0_0_1"/>
<dbReference type="InParanoid" id="G1QF22"/>
<keyword evidence="2" id="KW-1185">Reference proteome</keyword>
<reference evidence="1" key="2">
    <citation type="submission" date="2025-08" db="UniProtKB">
        <authorList>
            <consortium name="Ensembl"/>
        </authorList>
    </citation>
    <scope>IDENTIFICATION</scope>
</reference>
<dbReference type="InterPro" id="IPR013783">
    <property type="entry name" value="Ig-like_fold"/>
</dbReference>
<dbReference type="CDD" id="cd00063">
    <property type="entry name" value="FN3"/>
    <property type="match status" value="1"/>
</dbReference>
<dbReference type="Proteomes" id="UP000001074">
    <property type="component" value="Unassembled WGS sequence"/>
</dbReference>
<reference evidence="1" key="3">
    <citation type="submission" date="2025-09" db="UniProtKB">
        <authorList>
            <consortium name="Ensembl"/>
        </authorList>
    </citation>
    <scope>IDENTIFICATION</scope>
</reference>
<evidence type="ECO:0008006" key="3">
    <source>
        <dbReference type="Google" id="ProtNLM"/>
    </source>
</evidence>
<dbReference type="SUPFAM" id="SSF49265">
    <property type="entry name" value="Fibronectin type III"/>
    <property type="match status" value="1"/>
</dbReference>
<proteinExistence type="predicted"/>
<dbReference type="EMBL" id="AAPE02020518">
    <property type="status" value="NOT_ANNOTATED_CDS"/>
    <property type="molecule type" value="Genomic_DNA"/>
</dbReference>
<accession>G1QF22</accession>
<evidence type="ECO:0000313" key="2">
    <source>
        <dbReference type="Proteomes" id="UP000001074"/>
    </source>
</evidence>